<dbReference type="CDD" id="cd02440">
    <property type="entry name" value="AdoMet_MTases"/>
    <property type="match status" value="1"/>
</dbReference>
<dbReference type="PIRSF" id="PIRSF017393">
    <property type="entry name" value="MTase_SAV2177"/>
    <property type="match status" value="1"/>
</dbReference>
<keyword evidence="1" id="KW-0808">Transferase</keyword>
<dbReference type="RefSeq" id="WP_344664211.1">
    <property type="nucleotide sequence ID" value="NZ_BAAAQN010000004.1"/>
</dbReference>
<dbReference type="EMBL" id="BAAAQN010000004">
    <property type="protein sequence ID" value="GAA2015902.1"/>
    <property type="molecule type" value="Genomic_DNA"/>
</dbReference>
<keyword evidence="2" id="KW-1185">Reference proteome</keyword>
<dbReference type="InterPro" id="IPR006764">
    <property type="entry name" value="SAM_dep_MeTrfase_SAV2177_type"/>
</dbReference>
<dbReference type="GO" id="GO:0008168">
    <property type="term" value="F:methyltransferase activity"/>
    <property type="evidence" value="ECO:0007669"/>
    <property type="project" value="UniProtKB-KW"/>
</dbReference>
<sequence>MAETEPLGGDPLAPGWIPPELDTGVATPARMYAYYLGGKDHFRADRTAAEKVLESMPLARDIARANRAFLTRAVRHLAAEGFTQFLDVGIGLPAPGGTAETATAVRPEARIVGVDNDPIVLAHARARSQETVTERGPGPAVVVSGDVRRPEDIVKHPEIRAHLDFDRPIAVLLVAVMHFVVDADDPYGAVRTLMDSVAPGSVMVLSHVTADFNASSMERAAKAYDKSTARAALRSKAEVAEFFDGLELLDPGLVLLPYWRPDGAVAENADRIWMYGAAGRKLR</sequence>
<gene>
    <name evidence="1" type="ORF">GCM10009839_09130</name>
</gene>
<dbReference type="Gene3D" id="3.40.50.150">
    <property type="entry name" value="Vaccinia Virus protein VP39"/>
    <property type="match status" value="1"/>
</dbReference>
<dbReference type="SUPFAM" id="SSF53335">
    <property type="entry name" value="S-adenosyl-L-methionine-dependent methyltransferases"/>
    <property type="match status" value="1"/>
</dbReference>
<accession>A0ABN2TPM1</accession>
<dbReference type="Pfam" id="PF04672">
    <property type="entry name" value="Methyltransf_19"/>
    <property type="match status" value="1"/>
</dbReference>
<evidence type="ECO:0000313" key="2">
    <source>
        <dbReference type="Proteomes" id="UP001500751"/>
    </source>
</evidence>
<comment type="caution">
    <text evidence="1">The sequence shown here is derived from an EMBL/GenBank/DDBJ whole genome shotgun (WGS) entry which is preliminary data.</text>
</comment>
<reference evidence="1 2" key="1">
    <citation type="journal article" date="2019" name="Int. J. Syst. Evol. Microbiol.">
        <title>The Global Catalogue of Microorganisms (GCM) 10K type strain sequencing project: providing services to taxonomists for standard genome sequencing and annotation.</title>
        <authorList>
            <consortium name="The Broad Institute Genomics Platform"/>
            <consortium name="The Broad Institute Genome Sequencing Center for Infectious Disease"/>
            <person name="Wu L."/>
            <person name="Ma J."/>
        </authorList>
    </citation>
    <scope>NUCLEOTIDE SEQUENCE [LARGE SCALE GENOMIC DNA]</scope>
    <source>
        <strain evidence="1 2">JCM 16014</strain>
    </source>
</reference>
<proteinExistence type="predicted"/>
<name>A0ABN2TPM1_9ACTN</name>
<keyword evidence="1" id="KW-0489">Methyltransferase</keyword>
<organism evidence="1 2">
    <name type="scientific">Catenulispora yoronensis</name>
    <dbReference type="NCBI Taxonomy" id="450799"/>
    <lineage>
        <taxon>Bacteria</taxon>
        <taxon>Bacillati</taxon>
        <taxon>Actinomycetota</taxon>
        <taxon>Actinomycetes</taxon>
        <taxon>Catenulisporales</taxon>
        <taxon>Catenulisporaceae</taxon>
        <taxon>Catenulispora</taxon>
    </lineage>
</organism>
<dbReference type="Proteomes" id="UP001500751">
    <property type="component" value="Unassembled WGS sequence"/>
</dbReference>
<dbReference type="GO" id="GO:0032259">
    <property type="term" value="P:methylation"/>
    <property type="evidence" value="ECO:0007669"/>
    <property type="project" value="UniProtKB-KW"/>
</dbReference>
<protein>
    <submittedName>
        <fullName evidence="1">SAM-dependent methyltransferase</fullName>
    </submittedName>
</protein>
<evidence type="ECO:0000313" key="1">
    <source>
        <dbReference type="EMBL" id="GAA2015902.1"/>
    </source>
</evidence>
<dbReference type="InterPro" id="IPR029063">
    <property type="entry name" value="SAM-dependent_MTases_sf"/>
</dbReference>